<dbReference type="InterPro" id="IPR018326">
    <property type="entry name" value="Rad4_beta-hairpin_dom1"/>
</dbReference>
<sequence length="679" mass="80999">MSKHGFQEDDEFQYKRIKLEDNDALFFYDGESSSDESDIELPTEDVESEDDSDINWEDVDLSKSVRVQYQKDRTSGSRIRKKESYYHKLKYGLHIASMPILINDFIRRVGWMDDERLRRRLKRSVPKLIQKKFRKWSEDNSDKRIDSIRTLLSGLVMWFRGHYKVNSNGYRQNFYRLHFLNQLKDTKNFQRTYRSVLEHQELYYGRRPNPISDIEQVRDLARKKMANRDLLTLFFATLLRDLIPEELIANITICFALPLHNFDISPRNIIKLAANDIGKVPNLFDSDLLEPYFWIELTTNDEINKIYTIDPVVHIGKTDIVAKFDIDEAIHIFEPLKDLRLNVTQWFQYVVSIDINRKQLRDVSPRYIPNLYYRYFESAENSVISRSRHHRSSLYFRRVMESFKCNTTNNNELMKTIAFKNILLPKSFAEIRRSNNFRSPGTLKKSEIFRDSSKPFTTIKIGKQNEPLYWKNDVLPLRTKQHWFMLGYTVIDGCKPLRLKKYFPRNRKLVNYTISNGLNEPLYTRELYSIEQTMRTPRYPSYYEDKFGRKQVITDVDFYKNKFSNIEIYSDKVIPIGFKMLETIDHTTGTDVRDIIKSYNKRHRKKRIKYLYVISGFDFKQKPGQAVPVKNHLLLNCVHFIKVQELLEQHHIVKSLLKWDDLLTKLRIKTNLSTRYGDV</sequence>
<feature type="compositionally biased region" description="Acidic residues" evidence="6">
    <location>
        <begin position="32"/>
        <end position="50"/>
    </location>
</feature>
<name>A0ABR4NYE1_9SACH</name>
<dbReference type="InterPro" id="IPR036985">
    <property type="entry name" value="Transglutaminase-like_sf"/>
</dbReference>
<dbReference type="Pfam" id="PF10405">
    <property type="entry name" value="BHD_3"/>
    <property type="match status" value="1"/>
</dbReference>
<evidence type="ECO:0000313" key="9">
    <source>
        <dbReference type="EMBL" id="KAL3233910.1"/>
    </source>
</evidence>
<dbReference type="PANTHER" id="PTHR12135">
    <property type="entry name" value="DNA REPAIR PROTEIN XP-C / RAD4"/>
    <property type="match status" value="1"/>
</dbReference>
<dbReference type="Proteomes" id="UP001623330">
    <property type="component" value="Unassembled WGS sequence"/>
</dbReference>
<proteinExistence type="inferred from homology"/>
<dbReference type="SMART" id="SM01031">
    <property type="entry name" value="BHD_2"/>
    <property type="match status" value="1"/>
</dbReference>
<evidence type="ECO:0000256" key="1">
    <source>
        <dbReference type="ARBA" id="ARBA00004123"/>
    </source>
</evidence>
<keyword evidence="5" id="KW-0539">Nucleus</keyword>
<dbReference type="PANTHER" id="PTHR12135:SF2">
    <property type="entry name" value="DNA REPAIR PROTEIN RAD34"/>
    <property type="match status" value="1"/>
</dbReference>
<dbReference type="SMART" id="SM01030">
    <property type="entry name" value="BHD_1"/>
    <property type="match status" value="1"/>
</dbReference>
<dbReference type="EMBL" id="JBEVYD010000004">
    <property type="protein sequence ID" value="KAL3233910.1"/>
    <property type="molecule type" value="Genomic_DNA"/>
</dbReference>
<accession>A0ABR4NYE1</accession>
<evidence type="ECO:0000256" key="6">
    <source>
        <dbReference type="SAM" id="MobiDB-lite"/>
    </source>
</evidence>
<evidence type="ECO:0000256" key="3">
    <source>
        <dbReference type="ARBA" id="ARBA00022763"/>
    </source>
</evidence>
<dbReference type="InterPro" id="IPR018327">
    <property type="entry name" value="BHD_2"/>
</dbReference>
<keyword evidence="4" id="KW-0234">DNA repair</keyword>
<feature type="region of interest" description="Disordered" evidence="6">
    <location>
        <begin position="28"/>
        <end position="50"/>
    </location>
</feature>
<reference evidence="9 10" key="1">
    <citation type="submission" date="2024-05" db="EMBL/GenBank/DDBJ databases">
        <title>Long read based assembly of the Candida bracarensis genome reveals expanded adhesin content.</title>
        <authorList>
            <person name="Marcet-Houben M."/>
            <person name="Ksiezopolska E."/>
            <person name="Gabaldon T."/>
        </authorList>
    </citation>
    <scope>NUCLEOTIDE SEQUENCE [LARGE SCALE GENOMIC DNA]</scope>
    <source>
        <strain evidence="9 10">CBM6</strain>
    </source>
</reference>
<gene>
    <name evidence="9" type="ORF">RNJ44_03950</name>
</gene>
<evidence type="ECO:0000256" key="2">
    <source>
        <dbReference type="ARBA" id="ARBA00009525"/>
    </source>
</evidence>
<comment type="subcellular location">
    <subcellularLocation>
        <location evidence="1">Nucleus</location>
    </subcellularLocation>
</comment>
<evidence type="ECO:0000256" key="4">
    <source>
        <dbReference type="ARBA" id="ARBA00023204"/>
    </source>
</evidence>
<dbReference type="InterPro" id="IPR018325">
    <property type="entry name" value="Rad4/PNGase_transGLS-fold"/>
</dbReference>
<keyword evidence="10" id="KW-1185">Reference proteome</keyword>
<organism evidence="9 10">
    <name type="scientific">Nakaseomyces bracarensis</name>
    <dbReference type="NCBI Taxonomy" id="273131"/>
    <lineage>
        <taxon>Eukaryota</taxon>
        <taxon>Fungi</taxon>
        <taxon>Dikarya</taxon>
        <taxon>Ascomycota</taxon>
        <taxon>Saccharomycotina</taxon>
        <taxon>Saccharomycetes</taxon>
        <taxon>Saccharomycetales</taxon>
        <taxon>Saccharomycetaceae</taxon>
        <taxon>Nakaseomyces</taxon>
    </lineage>
</organism>
<protein>
    <submittedName>
        <fullName evidence="9">DNA repair protein RAD34</fullName>
    </submittedName>
</protein>
<comment type="caution">
    <text evidence="9">The sequence shown here is derived from an EMBL/GenBank/DDBJ whole genome shotgun (WGS) entry which is preliminary data.</text>
</comment>
<dbReference type="InterPro" id="IPR004583">
    <property type="entry name" value="DNA_repair_Rad4"/>
</dbReference>
<dbReference type="Gene3D" id="3.90.260.10">
    <property type="entry name" value="Transglutaminase-like"/>
    <property type="match status" value="1"/>
</dbReference>
<dbReference type="Pfam" id="PF03835">
    <property type="entry name" value="Rad4"/>
    <property type="match status" value="1"/>
</dbReference>
<feature type="domain" description="Rad4 beta-hairpin" evidence="7">
    <location>
        <begin position="420"/>
        <end position="475"/>
    </location>
</feature>
<comment type="similarity">
    <text evidence="2">Belongs to the XPC family.</text>
</comment>
<evidence type="ECO:0000313" key="10">
    <source>
        <dbReference type="Proteomes" id="UP001623330"/>
    </source>
</evidence>
<dbReference type="InterPro" id="IPR018328">
    <property type="entry name" value="Rad4_beta-hairpin_dom3"/>
</dbReference>
<evidence type="ECO:0000259" key="7">
    <source>
        <dbReference type="SMART" id="SM01030"/>
    </source>
</evidence>
<evidence type="ECO:0000256" key="5">
    <source>
        <dbReference type="ARBA" id="ARBA00023242"/>
    </source>
</evidence>
<evidence type="ECO:0000259" key="8">
    <source>
        <dbReference type="SMART" id="SM01031"/>
    </source>
</evidence>
<feature type="domain" description="Rad4 beta-hairpin" evidence="8">
    <location>
        <begin position="477"/>
        <end position="546"/>
    </location>
</feature>
<keyword evidence="3" id="KW-0227">DNA damage</keyword>